<dbReference type="AlphaFoldDB" id="A0A0D0ARK4"/>
<evidence type="ECO:0000313" key="3">
    <source>
        <dbReference type="Proteomes" id="UP000054485"/>
    </source>
</evidence>
<keyword evidence="3" id="KW-1185">Reference proteome</keyword>
<evidence type="ECO:0000313" key="2">
    <source>
        <dbReference type="EMBL" id="KIK44356.1"/>
    </source>
</evidence>
<evidence type="ECO:0000256" key="1">
    <source>
        <dbReference type="SAM" id="MobiDB-lite"/>
    </source>
</evidence>
<proteinExistence type="predicted"/>
<name>A0A0D0ARK4_9AGAM</name>
<gene>
    <name evidence="2" type="ORF">CY34DRAFT_638137</name>
</gene>
<feature type="region of interest" description="Disordered" evidence="1">
    <location>
        <begin position="37"/>
        <end position="77"/>
    </location>
</feature>
<organism evidence="2 3">
    <name type="scientific">Suillus luteus UH-Slu-Lm8-n1</name>
    <dbReference type="NCBI Taxonomy" id="930992"/>
    <lineage>
        <taxon>Eukaryota</taxon>
        <taxon>Fungi</taxon>
        <taxon>Dikarya</taxon>
        <taxon>Basidiomycota</taxon>
        <taxon>Agaricomycotina</taxon>
        <taxon>Agaricomycetes</taxon>
        <taxon>Agaricomycetidae</taxon>
        <taxon>Boletales</taxon>
        <taxon>Suillineae</taxon>
        <taxon>Suillaceae</taxon>
        <taxon>Suillus</taxon>
    </lineage>
</organism>
<reference evidence="3" key="2">
    <citation type="submission" date="2015-01" db="EMBL/GenBank/DDBJ databases">
        <title>Evolutionary Origins and Diversification of the Mycorrhizal Mutualists.</title>
        <authorList>
            <consortium name="DOE Joint Genome Institute"/>
            <consortium name="Mycorrhizal Genomics Consortium"/>
            <person name="Kohler A."/>
            <person name="Kuo A."/>
            <person name="Nagy L.G."/>
            <person name="Floudas D."/>
            <person name="Copeland A."/>
            <person name="Barry K.W."/>
            <person name="Cichocki N."/>
            <person name="Veneault-Fourrey C."/>
            <person name="LaButti K."/>
            <person name="Lindquist E.A."/>
            <person name="Lipzen A."/>
            <person name="Lundell T."/>
            <person name="Morin E."/>
            <person name="Murat C."/>
            <person name="Riley R."/>
            <person name="Ohm R."/>
            <person name="Sun H."/>
            <person name="Tunlid A."/>
            <person name="Henrissat B."/>
            <person name="Grigoriev I.V."/>
            <person name="Hibbett D.S."/>
            <person name="Martin F."/>
        </authorList>
    </citation>
    <scope>NUCLEOTIDE SEQUENCE [LARGE SCALE GENOMIC DNA]</scope>
    <source>
        <strain evidence="3">UH-Slu-Lm8-n1</strain>
    </source>
</reference>
<dbReference type="HOGENOM" id="CLU_2639756_0_0_1"/>
<reference evidence="2 3" key="1">
    <citation type="submission" date="2014-04" db="EMBL/GenBank/DDBJ databases">
        <authorList>
            <consortium name="DOE Joint Genome Institute"/>
            <person name="Kuo A."/>
            <person name="Ruytinx J."/>
            <person name="Rineau F."/>
            <person name="Colpaert J."/>
            <person name="Kohler A."/>
            <person name="Nagy L.G."/>
            <person name="Floudas D."/>
            <person name="Copeland A."/>
            <person name="Barry K.W."/>
            <person name="Cichocki N."/>
            <person name="Veneault-Fourrey C."/>
            <person name="LaButti K."/>
            <person name="Lindquist E.A."/>
            <person name="Lipzen A."/>
            <person name="Lundell T."/>
            <person name="Morin E."/>
            <person name="Murat C."/>
            <person name="Sun H."/>
            <person name="Tunlid A."/>
            <person name="Henrissat B."/>
            <person name="Grigoriev I.V."/>
            <person name="Hibbett D.S."/>
            <person name="Martin F."/>
            <person name="Nordberg H.P."/>
            <person name="Cantor M.N."/>
            <person name="Hua S.X."/>
        </authorList>
    </citation>
    <scope>NUCLEOTIDE SEQUENCE [LARGE SCALE GENOMIC DNA]</scope>
    <source>
        <strain evidence="2 3">UH-Slu-Lm8-n1</strain>
    </source>
</reference>
<feature type="compositionally biased region" description="Acidic residues" evidence="1">
    <location>
        <begin position="62"/>
        <end position="77"/>
    </location>
</feature>
<protein>
    <submittedName>
        <fullName evidence="2">Uncharacterized protein</fullName>
    </submittedName>
</protein>
<dbReference type="InParanoid" id="A0A0D0ARK4"/>
<sequence>MDTAFVIQALALVPHKARNHARFYPGIDLSNSCIARMNPLSSDNRRSTPHPLKTKRRNEGPEFLDDDDDDDPDQRLF</sequence>
<dbReference type="Proteomes" id="UP000054485">
    <property type="component" value="Unassembled WGS sequence"/>
</dbReference>
<accession>A0A0D0ARK4</accession>
<dbReference type="EMBL" id="KN835192">
    <property type="protein sequence ID" value="KIK44356.1"/>
    <property type="molecule type" value="Genomic_DNA"/>
</dbReference>